<proteinExistence type="predicted"/>
<evidence type="ECO:0000313" key="2">
    <source>
        <dbReference type="Proteomes" id="UP000557307"/>
    </source>
</evidence>
<name>A0A840TRA6_9BACT</name>
<dbReference type="EMBL" id="JACHGF010000001">
    <property type="protein sequence ID" value="MBB5282570.1"/>
    <property type="molecule type" value="Genomic_DNA"/>
</dbReference>
<organism evidence="1 2">
    <name type="scientific">Rhabdobacter roseus</name>
    <dbReference type="NCBI Taxonomy" id="1655419"/>
    <lineage>
        <taxon>Bacteria</taxon>
        <taxon>Pseudomonadati</taxon>
        <taxon>Bacteroidota</taxon>
        <taxon>Cytophagia</taxon>
        <taxon>Cytophagales</taxon>
        <taxon>Cytophagaceae</taxon>
        <taxon>Rhabdobacter</taxon>
    </lineage>
</organism>
<protein>
    <submittedName>
        <fullName evidence="1">Uncharacterized protein</fullName>
    </submittedName>
</protein>
<dbReference type="AlphaFoldDB" id="A0A840TRA6"/>
<evidence type="ECO:0000313" key="1">
    <source>
        <dbReference type="EMBL" id="MBB5282570.1"/>
    </source>
</evidence>
<dbReference type="Proteomes" id="UP000557307">
    <property type="component" value="Unassembled WGS sequence"/>
</dbReference>
<accession>A0A840TRA6</accession>
<keyword evidence="2" id="KW-1185">Reference proteome</keyword>
<reference evidence="1 2" key="1">
    <citation type="submission" date="2020-08" db="EMBL/GenBank/DDBJ databases">
        <title>Genomic Encyclopedia of Type Strains, Phase IV (KMG-IV): sequencing the most valuable type-strain genomes for metagenomic binning, comparative biology and taxonomic classification.</title>
        <authorList>
            <person name="Goeker M."/>
        </authorList>
    </citation>
    <scope>NUCLEOTIDE SEQUENCE [LARGE SCALE GENOMIC DNA]</scope>
    <source>
        <strain evidence="1 2">DSM 105074</strain>
    </source>
</reference>
<comment type="caution">
    <text evidence="1">The sequence shown here is derived from an EMBL/GenBank/DDBJ whole genome shotgun (WGS) entry which is preliminary data.</text>
</comment>
<gene>
    <name evidence="1" type="ORF">HNQ92_000691</name>
</gene>
<sequence length="39" mass="4299">MVSLEWQANKFLTGVYSKMQKSRITIGIIPDKPTDGACA</sequence>